<gene>
    <name evidence="1" type="ORF">BU23DRAFT_17471</name>
</gene>
<accession>A0A6A5UKL4</accession>
<dbReference type="AlphaFoldDB" id="A0A6A5UKL4"/>
<evidence type="ECO:0000313" key="1">
    <source>
        <dbReference type="EMBL" id="KAF1965773.1"/>
    </source>
</evidence>
<organism evidence="1 2">
    <name type="scientific">Bimuria novae-zelandiae CBS 107.79</name>
    <dbReference type="NCBI Taxonomy" id="1447943"/>
    <lineage>
        <taxon>Eukaryota</taxon>
        <taxon>Fungi</taxon>
        <taxon>Dikarya</taxon>
        <taxon>Ascomycota</taxon>
        <taxon>Pezizomycotina</taxon>
        <taxon>Dothideomycetes</taxon>
        <taxon>Pleosporomycetidae</taxon>
        <taxon>Pleosporales</taxon>
        <taxon>Massarineae</taxon>
        <taxon>Didymosphaeriaceae</taxon>
        <taxon>Bimuria</taxon>
    </lineage>
</organism>
<protein>
    <submittedName>
        <fullName evidence="1">Uncharacterized protein</fullName>
    </submittedName>
</protein>
<sequence length="238" mass="25879">MTCFGHIRKRLLTGTLTLGPLLTPTTPAQLNSASESRSITRSGCDNWPARGRCFALTPVDPRSCNIAKHAFSSCMCVQLEPTALGLRQELRFNVGTEGCTALVMPCSPCCARAATVLRNSWETCNGLQPPMVRSSYVSLEASNNSSVNVDPKPLISAVNVFTTSCAHSESKKGGRSKDRLPSGRPCDAVQPGCYMDKRRVQRQDGHVCAGLQHEWYETFDGVGFCMTSFRLTPQAVQS</sequence>
<dbReference type="Proteomes" id="UP000800036">
    <property type="component" value="Unassembled WGS sequence"/>
</dbReference>
<proteinExistence type="predicted"/>
<dbReference type="EMBL" id="ML976756">
    <property type="protein sequence ID" value="KAF1965773.1"/>
    <property type="molecule type" value="Genomic_DNA"/>
</dbReference>
<name>A0A6A5UKL4_9PLEO</name>
<reference evidence="1" key="1">
    <citation type="journal article" date="2020" name="Stud. Mycol.">
        <title>101 Dothideomycetes genomes: a test case for predicting lifestyles and emergence of pathogens.</title>
        <authorList>
            <person name="Haridas S."/>
            <person name="Albert R."/>
            <person name="Binder M."/>
            <person name="Bloem J."/>
            <person name="Labutti K."/>
            <person name="Salamov A."/>
            <person name="Andreopoulos B."/>
            <person name="Baker S."/>
            <person name="Barry K."/>
            <person name="Bills G."/>
            <person name="Bluhm B."/>
            <person name="Cannon C."/>
            <person name="Castanera R."/>
            <person name="Culley D."/>
            <person name="Daum C."/>
            <person name="Ezra D."/>
            <person name="Gonzalez J."/>
            <person name="Henrissat B."/>
            <person name="Kuo A."/>
            <person name="Liang C."/>
            <person name="Lipzen A."/>
            <person name="Lutzoni F."/>
            <person name="Magnuson J."/>
            <person name="Mondo S."/>
            <person name="Nolan M."/>
            <person name="Ohm R."/>
            <person name="Pangilinan J."/>
            <person name="Park H.-J."/>
            <person name="Ramirez L."/>
            <person name="Alfaro M."/>
            <person name="Sun H."/>
            <person name="Tritt A."/>
            <person name="Yoshinaga Y."/>
            <person name="Zwiers L.-H."/>
            <person name="Turgeon B."/>
            <person name="Goodwin S."/>
            <person name="Spatafora J."/>
            <person name="Crous P."/>
            <person name="Grigoriev I."/>
        </authorList>
    </citation>
    <scope>NUCLEOTIDE SEQUENCE</scope>
    <source>
        <strain evidence="1">CBS 107.79</strain>
    </source>
</reference>
<evidence type="ECO:0000313" key="2">
    <source>
        <dbReference type="Proteomes" id="UP000800036"/>
    </source>
</evidence>
<keyword evidence="2" id="KW-1185">Reference proteome</keyword>